<dbReference type="EMBL" id="JARK01001510">
    <property type="protein sequence ID" value="EYB94178.1"/>
    <property type="molecule type" value="Genomic_DNA"/>
</dbReference>
<gene>
    <name evidence="2" type="primary">Acey_s0174.g439</name>
    <name evidence="2" type="ORF">Y032_0174g439</name>
</gene>
<dbReference type="AlphaFoldDB" id="A0A016STZ7"/>
<organism evidence="2 3">
    <name type="scientific">Ancylostoma ceylanicum</name>
    <dbReference type="NCBI Taxonomy" id="53326"/>
    <lineage>
        <taxon>Eukaryota</taxon>
        <taxon>Metazoa</taxon>
        <taxon>Ecdysozoa</taxon>
        <taxon>Nematoda</taxon>
        <taxon>Chromadorea</taxon>
        <taxon>Rhabditida</taxon>
        <taxon>Rhabditina</taxon>
        <taxon>Rhabditomorpha</taxon>
        <taxon>Strongyloidea</taxon>
        <taxon>Ancylostomatidae</taxon>
        <taxon>Ancylostomatinae</taxon>
        <taxon>Ancylostoma</taxon>
    </lineage>
</organism>
<proteinExistence type="predicted"/>
<evidence type="ECO:0000313" key="2">
    <source>
        <dbReference type="EMBL" id="EYB94178.1"/>
    </source>
</evidence>
<accession>A0A016STZ7</accession>
<feature type="region of interest" description="Disordered" evidence="1">
    <location>
        <begin position="1"/>
        <end position="24"/>
    </location>
</feature>
<dbReference type="Proteomes" id="UP000024635">
    <property type="component" value="Unassembled WGS sequence"/>
</dbReference>
<comment type="caution">
    <text evidence="2">The sequence shown here is derived from an EMBL/GenBank/DDBJ whole genome shotgun (WGS) entry which is preliminary data.</text>
</comment>
<protein>
    <submittedName>
        <fullName evidence="2">Uncharacterized protein</fullName>
    </submittedName>
</protein>
<evidence type="ECO:0000313" key="3">
    <source>
        <dbReference type="Proteomes" id="UP000024635"/>
    </source>
</evidence>
<keyword evidence="3" id="KW-1185">Reference proteome</keyword>
<evidence type="ECO:0000256" key="1">
    <source>
        <dbReference type="SAM" id="MobiDB-lite"/>
    </source>
</evidence>
<sequence length="106" mass="12078">MNTDPRMRRDPPTWEPDTKNETSACPQSECIRDFQPFPTAMLGVLCKSVWSDCQCLNREAVHVHLNAQNSQSAEGGTRERLRKDRVSSRFKILMICDSTEGTVTDF</sequence>
<name>A0A016STZ7_9BILA</name>
<reference evidence="3" key="1">
    <citation type="journal article" date="2015" name="Nat. Genet.">
        <title>The genome and transcriptome of the zoonotic hookworm Ancylostoma ceylanicum identify infection-specific gene families.</title>
        <authorList>
            <person name="Schwarz E.M."/>
            <person name="Hu Y."/>
            <person name="Antoshechkin I."/>
            <person name="Miller M.M."/>
            <person name="Sternberg P.W."/>
            <person name="Aroian R.V."/>
        </authorList>
    </citation>
    <scope>NUCLEOTIDE SEQUENCE</scope>
    <source>
        <strain evidence="3">HY135</strain>
    </source>
</reference>
<feature type="compositionally biased region" description="Basic and acidic residues" evidence="1">
    <location>
        <begin position="1"/>
        <end position="20"/>
    </location>
</feature>